<dbReference type="Pfam" id="PF20882">
    <property type="entry name" value="Sos7"/>
    <property type="match status" value="1"/>
</dbReference>
<dbReference type="eggNOG" id="ENOG502S6XI">
    <property type="taxonomic scope" value="Eukaryota"/>
</dbReference>
<reference evidence="3 4" key="1">
    <citation type="journal article" date="2012" name="PLoS Pathog.">
        <title>Diverse lifestyles and strategies of plant pathogenesis encoded in the genomes of eighteen Dothideomycetes fungi.</title>
        <authorList>
            <person name="Ohm R.A."/>
            <person name="Feau N."/>
            <person name="Henrissat B."/>
            <person name="Schoch C.L."/>
            <person name="Horwitz B.A."/>
            <person name="Barry K.W."/>
            <person name="Condon B.J."/>
            <person name="Copeland A.C."/>
            <person name="Dhillon B."/>
            <person name="Glaser F."/>
            <person name="Hesse C.N."/>
            <person name="Kosti I."/>
            <person name="LaButti K."/>
            <person name="Lindquist E.A."/>
            <person name="Lucas S."/>
            <person name="Salamov A.A."/>
            <person name="Bradshaw R.E."/>
            <person name="Ciuffetti L."/>
            <person name="Hamelin R.C."/>
            <person name="Kema G.H.J."/>
            <person name="Lawrence C."/>
            <person name="Scott J.A."/>
            <person name="Spatafora J.W."/>
            <person name="Turgeon B.G."/>
            <person name="de Wit P.J.G.M."/>
            <person name="Zhong S."/>
            <person name="Goodwin S.B."/>
            <person name="Grigoriev I.V."/>
        </authorList>
    </citation>
    <scope>NUCLEOTIDE SEQUENCE [LARGE SCALE GENOMIC DNA]</scope>
    <source>
        <strain evidence="3 4">UAMH 10762</strain>
    </source>
</reference>
<dbReference type="InterPro" id="IPR037475">
    <property type="entry name" value="Sos7"/>
</dbReference>
<sequence length="270" mass="30230">MVADNLRQPQHLTILSLAEPILNPPSPLQKRASDASDTSNLAHPRPALLAADLSHYRDLFSKLRFSYVEQVTKERFLKAITSNPPEFVDGGENAELEGKLRGDKAALKERKEEVRVLIGELEEQGRSLAQRYEFIQLQNEQLESLPQEIERLETTISALRSAQTGATGRPSLNLPLRPTLELLEEREQQLSDLDAQIAALQASISTRREEVEQLEDGLAPLQMRKTKAVQEAQDARKRRAIGAGGIGDDLEERGRWLRSVDAGLRTMLEV</sequence>
<dbReference type="GeneID" id="19116285"/>
<dbReference type="HOGENOM" id="CLU_060160_0_0_1"/>
<dbReference type="RefSeq" id="XP_007674600.1">
    <property type="nucleotide sequence ID" value="XM_007676410.1"/>
</dbReference>
<keyword evidence="4" id="KW-1185">Reference proteome</keyword>
<dbReference type="OMA" id="RIMIEEM"/>
<feature type="domain" description="Kinetochore protein Sos7 coiled-coil" evidence="2">
    <location>
        <begin position="58"/>
        <end position="132"/>
    </location>
</feature>
<organism evidence="3 4">
    <name type="scientific">Baudoinia panamericana (strain UAMH 10762)</name>
    <name type="common">Angels' share fungus</name>
    <name type="synonym">Baudoinia compniacensis (strain UAMH 10762)</name>
    <dbReference type="NCBI Taxonomy" id="717646"/>
    <lineage>
        <taxon>Eukaryota</taxon>
        <taxon>Fungi</taxon>
        <taxon>Dikarya</taxon>
        <taxon>Ascomycota</taxon>
        <taxon>Pezizomycotina</taxon>
        <taxon>Dothideomycetes</taxon>
        <taxon>Dothideomycetidae</taxon>
        <taxon>Mycosphaerellales</taxon>
        <taxon>Teratosphaeriaceae</taxon>
        <taxon>Baudoinia</taxon>
    </lineage>
</organism>
<dbReference type="GO" id="GO:0051315">
    <property type="term" value="P:attachment of mitotic spindle microtubules to kinetochore"/>
    <property type="evidence" value="ECO:0007669"/>
    <property type="project" value="TreeGrafter"/>
</dbReference>
<accession>M2N369</accession>
<dbReference type="EMBL" id="KB445553">
    <property type="protein sequence ID" value="EMC98403.1"/>
    <property type="molecule type" value="Genomic_DNA"/>
</dbReference>
<dbReference type="STRING" id="717646.M2N369"/>
<gene>
    <name evidence="3" type="ORF">BAUCODRAFT_66438</name>
</gene>
<dbReference type="OrthoDB" id="18959at2759"/>
<feature type="coiled-coil region" evidence="1">
    <location>
        <begin position="93"/>
        <end position="203"/>
    </location>
</feature>
<keyword evidence="1" id="KW-0175">Coiled coil</keyword>
<dbReference type="GO" id="GO:0034501">
    <property type="term" value="P:protein localization to kinetochore"/>
    <property type="evidence" value="ECO:0007669"/>
    <property type="project" value="InterPro"/>
</dbReference>
<dbReference type="PANTHER" id="PTHR37329:SF1">
    <property type="entry name" value="KINETOCHORE PROTEIN SOS7"/>
    <property type="match status" value="1"/>
</dbReference>
<evidence type="ECO:0000313" key="4">
    <source>
        <dbReference type="Proteomes" id="UP000011761"/>
    </source>
</evidence>
<evidence type="ECO:0000259" key="2">
    <source>
        <dbReference type="Pfam" id="PF20882"/>
    </source>
</evidence>
<dbReference type="AlphaFoldDB" id="M2N369"/>
<dbReference type="InterPro" id="IPR048781">
    <property type="entry name" value="Sos7_CC"/>
</dbReference>
<name>M2N369_BAUPA</name>
<evidence type="ECO:0000313" key="3">
    <source>
        <dbReference type="EMBL" id="EMC98403.1"/>
    </source>
</evidence>
<dbReference type="KEGG" id="bcom:BAUCODRAFT_66438"/>
<proteinExistence type="predicted"/>
<dbReference type="Proteomes" id="UP000011761">
    <property type="component" value="Unassembled WGS sequence"/>
</dbReference>
<dbReference type="GO" id="GO:0000776">
    <property type="term" value="C:kinetochore"/>
    <property type="evidence" value="ECO:0007669"/>
    <property type="project" value="InterPro"/>
</dbReference>
<dbReference type="PANTHER" id="PTHR37329">
    <property type="entry name" value="KINETOCHORE PROTEIN SOS7"/>
    <property type="match status" value="1"/>
</dbReference>
<protein>
    <recommendedName>
        <fullName evidence="2">Kinetochore protein Sos7 coiled-coil domain-containing protein</fullName>
    </recommendedName>
</protein>
<evidence type="ECO:0000256" key="1">
    <source>
        <dbReference type="SAM" id="Coils"/>
    </source>
</evidence>